<feature type="chain" id="PRO_5046555772" evidence="1">
    <location>
        <begin position="21"/>
        <end position="136"/>
    </location>
</feature>
<dbReference type="RefSeq" id="WP_376918389.1">
    <property type="nucleotide sequence ID" value="NZ_JBHRSW010000004.1"/>
</dbReference>
<keyword evidence="3" id="KW-1185">Reference proteome</keyword>
<dbReference type="SUPFAM" id="SSF53850">
    <property type="entry name" value="Periplasmic binding protein-like II"/>
    <property type="match status" value="1"/>
</dbReference>
<keyword evidence="1" id="KW-0732">Signal</keyword>
<feature type="signal peptide" evidence="1">
    <location>
        <begin position="1"/>
        <end position="20"/>
    </location>
</feature>
<gene>
    <name evidence="2" type="ORF">ACFOHL_01275</name>
</gene>
<proteinExistence type="predicted"/>
<dbReference type="Proteomes" id="UP001595478">
    <property type="component" value="Unassembled WGS sequence"/>
</dbReference>
<evidence type="ECO:0000313" key="2">
    <source>
        <dbReference type="EMBL" id="MFC3120248.1"/>
    </source>
</evidence>
<comment type="caution">
    <text evidence="2">The sequence shown here is derived from an EMBL/GenBank/DDBJ whole genome shotgun (WGS) entry which is preliminary data.</text>
</comment>
<protein>
    <submittedName>
        <fullName evidence="2">Phosphate ABC transporter substrate-binding protein</fullName>
    </submittedName>
</protein>
<sequence>MFKKLFSSLALILAASSVNAELIVIVNKDNANALDSKLVQRIFLGKTKKFGDGSPTIPVNQSADSAIRQSFDETVVGRSSSQVSAYWSKLVFTGKGIPPKEVSSDAEVIDLVTKNPSVIGYIDSSSLTDSVKAVNL</sequence>
<dbReference type="EMBL" id="JBHRSW010000004">
    <property type="protein sequence ID" value="MFC3120248.1"/>
    <property type="molecule type" value="Genomic_DNA"/>
</dbReference>
<organism evidence="2 3">
    <name type="scientific">Agaribacter flavus</name>
    <dbReference type="NCBI Taxonomy" id="1902781"/>
    <lineage>
        <taxon>Bacteria</taxon>
        <taxon>Pseudomonadati</taxon>
        <taxon>Pseudomonadota</taxon>
        <taxon>Gammaproteobacteria</taxon>
        <taxon>Alteromonadales</taxon>
        <taxon>Alteromonadaceae</taxon>
        <taxon>Agaribacter</taxon>
    </lineage>
</organism>
<dbReference type="Gene3D" id="3.40.190.10">
    <property type="entry name" value="Periplasmic binding protein-like II"/>
    <property type="match status" value="1"/>
</dbReference>
<name>A0ABV7FLU9_9ALTE</name>
<reference evidence="3" key="1">
    <citation type="journal article" date="2019" name="Int. J. Syst. Evol. Microbiol.">
        <title>The Global Catalogue of Microorganisms (GCM) 10K type strain sequencing project: providing services to taxonomists for standard genome sequencing and annotation.</title>
        <authorList>
            <consortium name="The Broad Institute Genomics Platform"/>
            <consortium name="The Broad Institute Genome Sequencing Center for Infectious Disease"/>
            <person name="Wu L."/>
            <person name="Ma J."/>
        </authorList>
    </citation>
    <scope>NUCLEOTIDE SEQUENCE [LARGE SCALE GENOMIC DNA]</scope>
    <source>
        <strain evidence="3">KCTC 52473</strain>
    </source>
</reference>
<accession>A0ABV7FLU9</accession>
<evidence type="ECO:0000313" key="3">
    <source>
        <dbReference type="Proteomes" id="UP001595478"/>
    </source>
</evidence>
<evidence type="ECO:0000256" key="1">
    <source>
        <dbReference type="SAM" id="SignalP"/>
    </source>
</evidence>